<accession>A0ABX7T0X6</accession>
<feature type="region of interest" description="Disordered" evidence="1">
    <location>
        <begin position="39"/>
        <end position="134"/>
    </location>
</feature>
<proteinExistence type="predicted"/>
<evidence type="ECO:0000256" key="1">
    <source>
        <dbReference type="SAM" id="MobiDB-lite"/>
    </source>
</evidence>
<dbReference type="Proteomes" id="UP000663923">
    <property type="component" value="Chromosome"/>
</dbReference>
<evidence type="ECO:0000256" key="2">
    <source>
        <dbReference type="SAM" id="Phobius"/>
    </source>
</evidence>
<name>A0ABX7T0X6_9SPHN</name>
<organism evidence="4 5">
    <name type="scientific">Parasphingorhabdus cellanae</name>
    <dbReference type="NCBI Taxonomy" id="2806553"/>
    <lineage>
        <taxon>Bacteria</taxon>
        <taxon>Pseudomonadati</taxon>
        <taxon>Pseudomonadota</taxon>
        <taxon>Alphaproteobacteria</taxon>
        <taxon>Sphingomonadales</taxon>
        <taxon>Sphingomonadaceae</taxon>
        <taxon>Parasphingorhabdus</taxon>
    </lineage>
</organism>
<feature type="domain" description="Zinc finger/thioredoxin putative" evidence="3">
    <location>
        <begin position="1"/>
        <end position="36"/>
    </location>
</feature>
<feature type="transmembrane region" description="Helical" evidence="2">
    <location>
        <begin position="141"/>
        <end position="163"/>
    </location>
</feature>
<gene>
    <name evidence="4" type="ORF">J4G78_11140</name>
</gene>
<reference evidence="4 5" key="1">
    <citation type="submission" date="2021-03" db="EMBL/GenBank/DDBJ databases">
        <title>Complete genome of Parasphingorhabdus_sp.JHSY0214.</title>
        <authorList>
            <person name="Yoo J.H."/>
            <person name="Bae J.W."/>
        </authorList>
    </citation>
    <scope>NUCLEOTIDE SEQUENCE [LARGE SCALE GENOMIC DNA]</scope>
    <source>
        <strain evidence="4 5">JHSY0214</strain>
    </source>
</reference>
<dbReference type="EMBL" id="CP071794">
    <property type="protein sequence ID" value="QTD54806.1"/>
    <property type="molecule type" value="Genomic_DNA"/>
</dbReference>
<dbReference type="NCBIfam" id="TIGR02098">
    <property type="entry name" value="MJ0042_CXXC"/>
    <property type="match status" value="1"/>
</dbReference>
<evidence type="ECO:0000313" key="4">
    <source>
        <dbReference type="EMBL" id="QTD54806.1"/>
    </source>
</evidence>
<keyword evidence="2" id="KW-1133">Transmembrane helix</keyword>
<feature type="compositionally biased region" description="Low complexity" evidence="1">
    <location>
        <begin position="83"/>
        <end position="106"/>
    </location>
</feature>
<feature type="compositionally biased region" description="Pro residues" evidence="1">
    <location>
        <begin position="41"/>
        <end position="53"/>
    </location>
</feature>
<sequence>MILNCPACKTRYLVPDSAIGPTGRSVRCASCRHNWFQEAAPPEPVKTPPPTQQPLPGAAPASRSDGPQAPESATPDQPGHSEPPATSPVSSSAASPGSSSAASSAAPAPPPTAAATPPFVSETSSFAHEPPFKPRRNPAKLWTIAAIAFASLVIIGGGALYAFGPSNLFKNYQMASVDDTPLLIELSEKQDRRTLQDGTEYFAASGTIINPSDTEQSVPSMLVILRDASGRIVYSWKMKAPAKSLAPGARINFNEAKLDVPRAASQLEVGWADVTRE</sequence>
<keyword evidence="2" id="KW-0472">Membrane</keyword>
<evidence type="ECO:0000313" key="5">
    <source>
        <dbReference type="Proteomes" id="UP000663923"/>
    </source>
</evidence>
<dbReference type="Pfam" id="PF13717">
    <property type="entry name" value="Zn_ribbon_4"/>
    <property type="match status" value="1"/>
</dbReference>
<keyword evidence="2" id="KW-0812">Transmembrane</keyword>
<dbReference type="InterPro" id="IPR011723">
    <property type="entry name" value="Znf/thioredoxin_put"/>
</dbReference>
<protein>
    <submittedName>
        <fullName evidence="4">Zinc-ribbon domain-containing protein</fullName>
    </submittedName>
</protein>
<keyword evidence="5" id="KW-1185">Reference proteome</keyword>
<evidence type="ECO:0000259" key="3">
    <source>
        <dbReference type="Pfam" id="PF13717"/>
    </source>
</evidence>